<dbReference type="Proteomes" id="UP000276215">
    <property type="component" value="Unassembled WGS sequence"/>
</dbReference>
<evidence type="ECO:0000313" key="2">
    <source>
        <dbReference type="EMBL" id="RPA98824.1"/>
    </source>
</evidence>
<sequence>MLTFAYASTNVTRCLSDGSRADIIHFIIVTGHENLRISASDFPFRIPEANITNPKIDFLANSASGSANGEPRANSEEETDPDLHDQADNREADVGNKHNLDFRWYFLSMIPAKRYLYWSGFPAIRYIPKSSLTFLHQADPKRYQFDWSSIAKDSAVYLCNRDGEVERLLSDDPIVTKLTFTSLGEPLRNVTGLDKRGLVVMSPGCYKADLFIDRLMNTNKFGSEDGSDDESEDGLDSLRDEATPLLRGMGSASKENFSFCGSDSLASDQDSNTDNNDLDGSQSTIRPILNVGVPVYDGAPGGLVTETGTILTAKPLNGNYMPRCVGSNEISKDLNTNTGGGGVSILTDSFAALKHLNSNPFADPGEVIPLYHNVFSSGEQLSVFSKSRRGEVCVESPDIDLEFSGQAADWMGLPEGTFDPRAPPFTVPASDEGGKQSNQPAEFVKDDKEVWPPRELTRGFDPIYRTGSFPPELEAFREKLGGVRNWCAFPPVQVSVEYLPSELQRLDWTGREGDKGGLADPILLGKSSSQPTRIDEGAFSEGKVDSDANHW</sequence>
<dbReference type="AlphaFoldDB" id="A0A3N4JYR4"/>
<evidence type="ECO:0000313" key="3">
    <source>
        <dbReference type="Proteomes" id="UP000276215"/>
    </source>
</evidence>
<feature type="compositionally biased region" description="Basic and acidic residues" evidence="1">
    <location>
        <begin position="542"/>
        <end position="551"/>
    </location>
</feature>
<feature type="region of interest" description="Disordered" evidence="1">
    <location>
        <begin position="510"/>
        <end position="551"/>
    </location>
</feature>
<name>A0A3N4JYR4_9PEZI</name>
<feature type="region of interest" description="Disordered" evidence="1">
    <location>
        <begin position="263"/>
        <end position="284"/>
    </location>
</feature>
<organism evidence="2 3">
    <name type="scientific">Choiromyces venosus 120613-1</name>
    <dbReference type="NCBI Taxonomy" id="1336337"/>
    <lineage>
        <taxon>Eukaryota</taxon>
        <taxon>Fungi</taxon>
        <taxon>Dikarya</taxon>
        <taxon>Ascomycota</taxon>
        <taxon>Pezizomycotina</taxon>
        <taxon>Pezizomycetes</taxon>
        <taxon>Pezizales</taxon>
        <taxon>Tuberaceae</taxon>
        <taxon>Choiromyces</taxon>
    </lineage>
</organism>
<evidence type="ECO:0000256" key="1">
    <source>
        <dbReference type="SAM" id="MobiDB-lite"/>
    </source>
</evidence>
<reference evidence="2 3" key="1">
    <citation type="journal article" date="2018" name="Nat. Ecol. Evol.">
        <title>Pezizomycetes genomes reveal the molecular basis of ectomycorrhizal truffle lifestyle.</title>
        <authorList>
            <person name="Murat C."/>
            <person name="Payen T."/>
            <person name="Noel B."/>
            <person name="Kuo A."/>
            <person name="Morin E."/>
            <person name="Chen J."/>
            <person name="Kohler A."/>
            <person name="Krizsan K."/>
            <person name="Balestrini R."/>
            <person name="Da Silva C."/>
            <person name="Montanini B."/>
            <person name="Hainaut M."/>
            <person name="Levati E."/>
            <person name="Barry K.W."/>
            <person name="Belfiori B."/>
            <person name="Cichocki N."/>
            <person name="Clum A."/>
            <person name="Dockter R.B."/>
            <person name="Fauchery L."/>
            <person name="Guy J."/>
            <person name="Iotti M."/>
            <person name="Le Tacon F."/>
            <person name="Lindquist E.A."/>
            <person name="Lipzen A."/>
            <person name="Malagnac F."/>
            <person name="Mello A."/>
            <person name="Molinier V."/>
            <person name="Miyauchi S."/>
            <person name="Poulain J."/>
            <person name="Riccioni C."/>
            <person name="Rubini A."/>
            <person name="Sitrit Y."/>
            <person name="Splivallo R."/>
            <person name="Traeger S."/>
            <person name="Wang M."/>
            <person name="Zifcakova L."/>
            <person name="Wipf D."/>
            <person name="Zambonelli A."/>
            <person name="Paolocci F."/>
            <person name="Nowrousian M."/>
            <person name="Ottonello S."/>
            <person name="Baldrian P."/>
            <person name="Spatafora J.W."/>
            <person name="Henrissat B."/>
            <person name="Nagy L.G."/>
            <person name="Aury J.M."/>
            <person name="Wincker P."/>
            <person name="Grigoriev I.V."/>
            <person name="Bonfante P."/>
            <person name="Martin F.M."/>
        </authorList>
    </citation>
    <scope>NUCLEOTIDE SEQUENCE [LARGE SCALE GENOMIC DNA]</scope>
    <source>
        <strain evidence="2 3">120613-1</strain>
    </source>
</reference>
<gene>
    <name evidence="2" type="ORF">L873DRAFT_1843894</name>
</gene>
<accession>A0A3N4JYR4</accession>
<feature type="region of interest" description="Disordered" evidence="1">
    <location>
        <begin position="65"/>
        <end position="91"/>
    </location>
</feature>
<protein>
    <submittedName>
        <fullName evidence="2">Uncharacterized protein</fullName>
    </submittedName>
</protein>
<feature type="compositionally biased region" description="Basic and acidic residues" evidence="1">
    <location>
        <begin position="81"/>
        <end position="91"/>
    </location>
</feature>
<dbReference type="OrthoDB" id="5404115at2759"/>
<keyword evidence="3" id="KW-1185">Reference proteome</keyword>
<dbReference type="EMBL" id="ML120392">
    <property type="protein sequence ID" value="RPA98824.1"/>
    <property type="molecule type" value="Genomic_DNA"/>
</dbReference>
<proteinExistence type="predicted"/>